<dbReference type="InParanoid" id="A0A317XXT5"/>
<sequence>MSYQGTTPLFAPGPNPRPPAFPWRSDQFFAVDDKVRGGSSHSHMRIVQYPPTHRGDIVFSGFLDTTTLGGAGFASQVYSSSLPANLSKDDFSGLRIVVRKQTDQPESDPPSDGPTPGGGRGPVRSFVFQIKTEVPERRPDGRRESVVVWEWCFEIPTPSEGDEVRSIASDKASKSDIYQDFYVFESTWDDFKPFYRGKPVDPEKAGDFQPEKTVEWSFMARSNFQAQSGAFSMQVHSLSAINRAADIGVITEKQALATSFRNMVPAMSTTEVQSNSPFTNADSSSTLRGRRTSSEYYGFALFIFATLLWILWVVWALTPDAILESIGIGWYPNREWAFLIPAWSLVAVLAIYAVFIGINLLKTPELDHISNVTDSAQNVYRISIDDEQHVLASETGEESADPNSPRHVLNRDIYDLPPGYVSRHTHLSES</sequence>
<dbReference type="AlphaFoldDB" id="A0A317XXT5"/>
<dbReference type="PANTHER" id="PTHR46346">
    <property type="entry name" value="PHOSPHATIDYLINOSITOL N-ACETYLGLUCOSAMINYLTRANSFERASE SUBUNIT P"/>
    <property type="match status" value="1"/>
</dbReference>
<dbReference type="Pfam" id="PF08510">
    <property type="entry name" value="PIG-P"/>
    <property type="match status" value="1"/>
</dbReference>
<reference evidence="9 10" key="1">
    <citation type="journal article" date="2018" name="Mol. Biol. Evol.">
        <title>Broad Genomic Sampling Reveals a Smut Pathogenic Ancestry of the Fungal Clade Ustilaginomycotina.</title>
        <authorList>
            <person name="Kijpornyongpan T."/>
            <person name="Mondo S.J."/>
            <person name="Barry K."/>
            <person name="Sandor L."/>
            <person name="Lee J."/>
            <person name="Lipzen A."/>
            <person name="Pangilinan J."/>
            <person name="LaButti K."/>
            <person name="Hainaut M."/>
            <person name="Henrissat B."/>
            <person name="Grigoriev I.V."/>
            <person name="Spatafora J.W."/>
            <person name="Aime M.C."/>
        </authorList>
    </citation>
    <scope>NUCLEOTIDE SEQUENCE [LARGE SCALE GENOMIC DNA]</scope>
    <source>
        <strain evidence="9 10">MCA 3645</strain>
    </source>
</reference>
<evidence type="ECO:0000256" key="4">
    <source>
        <dbReference type="ARBA" id="ARBA00023136"/>
    </source>
</evidence>
<accession>A0A317XXT5</accession>
<dbReference type="STRING" id="1882483.A0A317XXT5"/>
<evidence type="ECO:0000259" key="7">
    <source>
        <dbReference type="Pfam" id="PF08510"/>
    </source>
</evidence>
<dbReference type="GO" id="GO:0006506">
    <property type="term" value="P:GPI anchor biosynthetic process"/>
    <property type="evidence" value="ECO:0007669"/>
    <property type="project" value="TreeGrafter"/>
</dbReference>
<dbReference type="InterPro" id="IPR013717">
    <property type="entry name" value="PIG-P"/>
</dbReference>
<comment type="subcellular location">
    <subcellularLocation>
        <location evidence="1">Membrane</location>
        <topology evidence="1">Multi-pass membrane protein</topology>
    </subcellularLocation>
</comment>
<name>A0A317XXT5_9BASI</name>
<dbReference type="Proteomes" id="UP000246740">
    <property type="component" value="Unassembled WGS sequence"/>
</dbReference>
<dbReference type="PANTHER" id="PTHR46346:SF1">
    <property type="entry name" value="PHOSPHATIDYLINOSITOL N-ACETYLGLUCOSAMINYLTRANSFERASE SUBUNIT P"/>
    <property type="match status" value="1"/>
</dbReference>
<dbReference type="EMBL" id="KZ819189">
    <property type="protein sequence ID" value="PWZ02159.1"/>
    <property type="molecule type" value="Genomic_DNA"/>
</dbReference>
<dbReference type="OrthoDB" id="426386at2759"/>
<dbReference type="GO" id="GO:0005783">
    <property type="term" value="C:endoplasmic reticulum"/>
    <property type="evidence" value="ECO:0007669"/>
    <property type="project" value="TreeGrafter"/>
</dbReference>
<feature type="transmembrane region" description="Helical" evidence="6">
    <location>
        <begin position="296"/>
        <end position="318"/>
    </location>
</feature>
<feature type="domain" description="NADH:ubiquinone oxidoreductase intermediate-associated protein 30" evidence="8">
    <location>
        <begin position="26"/>
        <end position="99"/>
    </location>
</feature>
<evidence type="ECO:0000313" key="10">
    <source>
        <dbReference type="Proteomes" id="UP000246740"/>
    </source>
</evidence>
<dbReference type="GO" id="GO:0016020">
    <property type="term" value="C:membrane"/>
    <property type="evidence" value="ECO:0007669"/>
    <property type="project" value="UniProtKB-SubCell"/>
</dbReference>
<evidence type="ECO:0000256" key="6">
    <source>
        <dbReference type="SAM" id="Phobius"/>
    </source>
</evidence>
<feature type="transmembrane region" description="Helical" evidence="6">
    <location>
        <begin position="338"/>
        <end position="361"/>
    </location>
</feature>
<evidence type="ECO:0000256" key="1">
    <source>
        <dbReference type="ARBA" id="ARBA00004141"/>
    </source>
</evidence>
<evidence type="ECO:0000256" key="3">
    <source>
        <dbReference type="ARBA" id="ARBA00022989"/>
    </source>
</evidence>
<feature type="region of interest" description="Disordered" evidence="5">
    <location>
        <begin position="100"/>
        <end position="123"/>
    </location>
</feature>
<evidence type="ECO:0000313" key="9">
    <source>
        <dbReference type="EMBL" id="PWZ02159.1"/>
    </source>
</evidence>
<protein>
    <submittedName>
        <fullName evidence="9">CIA30-domain-containing protein</fullName>
    </submittedName>
</protein>
<organism evidence="9 10">
    <name type="scientific">Testicularia cyperi</name>
    <dbReference type="NCBI Taxonomy" id="1882483"/>
    <lineage>
        <taxon>Eukaryota</taxon>
        <taxon>Fungi</taxon>
        <taxon>Dikarya</taxon>
        <taxon>Basidiomycota</taxon>
        <taxon>Ustilaginomycotina</taxon>
        <taxon>Ustilaginomycetes</taxon>
        <taxon>Ustilaginales</taxon>
        <taxon>Anthracoideaceae</taxon>
        <taxon>Testicularia</taxon>
    </lineage>
</organism>
<evidence type="ECO:0000259" key="8">
    <source>
        <dbReference type="Pfam" id="PF08547"/>
    </source>
</evidence>
<keyword evidence="4 6" id="KW-0472">Membrane</keyword>
<gene>
    <name evidence="9" type="ORF">BCV70DRAFT_198442</name>
</gene>
<feature type="domain" description="PIG-P" evidence="7">
    <location>
        <begin position="294"/>
        <end position="424"/>
    </location>
</feature>
<evidence type="ECO:0000256" key="5">
    <source>
        <dbReference type="SAM" id="MobiDB-lite"/>
    </source>
</evidence>
<evidence type="ECO:0000256" key="2">
    <source>
        <dbReference type="ARBA" id="ARBA00022692"/>
    </source>
</evidence>
<keyword evidence="2 6" id="KW-0812">Transmembrane</keyword>
<keyword evidence="10" id="KW-1185">Reference proteome</keyword>
<proteinExistence type="predicted"/>
<dbReference type="Pfam" id="PF08547">
    <property type="entry name" value="CIA30"/>
    <property type="match status" value="1"/>
</dbReference>
<dbReference type="InterPro" id="IPR052263">
    <property type="entry name" value="GPI_Anchor_Biosynth"/>
</dbReference>
<keyword evidence="3 6" id="KW-1133">Transmembrane helix</keyword>
<dbReference type="InterPro" id="IPR013857">
    <property type="entry name" value="NADH-UbQ_OxRdtase-assoc_prot30"/>
</dbReference>